<evidence type="ECO:0000256" key="11">
    <source>
        <dbReference type="HAMAP-Rule" id="MF_00276"/>
    </source>
</evidence>
<keyword evidence="4 11" id="KW-0812">Transmembrane</keyword>
<comment type="subunit">
    <text evidence="11">The system is composed of three essential subunits: KdpA, KdpB and KdpC.</text>
</comment>
<comment type="subcellular location">
    <subcellularLocation>
        <location evidence="11">Cell membrane</location>
        <topology evidence="11">Single-pass membrane protein</topology>
    </subcellularLocation>
</comment>
<dbReference type="PANTHER" id="PTHR30042">
    <property type="entry name" value="POTASSIUM-TRANSPORTING ATPASE C CHAIN"/>
    <property type="match status" value="1"/>
</dbReference>
<dbReference type="GO" id="GO:0005886">
    <property type="term" value="C:plasma membrane"/>
    <property type="evidence" value="ECO:0007669"/>
    <property type="project" value="UniProtKB-SubCell"/>
</dbReference>
<name>A0A246WMI8_9BURK</name>
<evidence type="ECO:0000256" key="8">
    <source>
        <dbReference type="ARBA" id="ARBA00022989"/>
    </source>
</evidence>
<evidence type="ECO:0000256" key="1">
    <source>
        <dbReference type="ARBA" id="ARBA00022448"/>
    </source>
</evidence>
<keyword evidence="9 11" id="KW-0406">Ion transport</keyword>
<keyword evidence="6 11" id="KW-0067">ATP-binding</keyword>
<keyword evidence="1 11" id="KW-0813">Transport</keyword>
<dbReference type="NCBIfam" id="NF001454">
    <property type="entry name" value="PRK00315.1"/>
    <property type="match status" value="1"/>
</dbReference>
<dbReference type="Proteomes" id="UP000197596">
    <property type="component" value="Unassembled WGS sequence"/>
</dbReference>
<comment type="function">
    <text evidence="11">Part of the high-affinity ATP-driven potassium transport (or Kdp) system, which catalyzes the hydrolysis of ATP coupled with the electrogenic transport of potassium into the cytoplasm. This subunit acts as a catalytic chaperone that increases the ATP-binding affinity of the ATP-hydrolyzing subunit KdpB by the formation of a transient KdpB/KdpC/ATP ternary complex.</text>
</comment>
<evidence type="ECO:0000256" key="5">
    <source>
        <dbReference type="ARBA" id="ARBA00022741"/>
    </source>
</evidence>
<evidence type="ECO:0000256" key="4">
    <source>
        <dbReference type="ARBA" id="ARBA00022692"/>
    </source>
</evidence>
<dbReference type="NCBIfam" id="TIGR00681">
    <property type="entry name" value="kdpC"/>
    <property type="match status" value="1"/>
</dbReference>
<evidence type="ECO:0000313" key="13">
    <source>
        <dbReference type="Proteomes" id="UP000197596"/>
    </source>
</evidence>
<keyword evidence="10 11" id="KW-0472">Membrane</keyword>
<dbReference type="HAMAP" id="MF_00276">
    <property type="entry name" value="KdpC"/>
    <property type="match status" value="1"/>
</dbReference>
<dbReference type="Pfam" id="PF02669">
    <property type="entry name" value="KdpC"/>
    <property type="match status" value="1"/>
</dbReference>
<evidence type="ECO:0000256" key="3">
    <source>
        <dbReference type="ARBA" id="ARBA00022538"/>
    </source>
</evidence>
<dbReference type="PIRSF" id="PIRSF001296">
    <property type="entry name" value="K_ATPase_KdpC"/>
    <property type="match status" value="1"/>
</dbReference>
<comment type="caution">
    <text evidence="12">The sequence shown here is derived from an EMBL/GenBank/DDBJ whole genome shotgun (WGS) entry which is preliminary data.</text>
</comment>
<keyword evidence="3 11" id="KW-0633">Potassium transport</keyword>
<keyword evidence="8 11" id="KW-1133">Transmembrane helix</keyword>
<reference evidence="12 13" key="1">
    <citation type="submission" date="2017-06" db="EMBL/GenBank/DDBJ databases">
        <title>Herbaspirillum phytohormonus sp. nov., isolated from the root nodule of Robinia pseudoacacia in lead-zinc mine.</title>
        <authorList>
            <person name="Fan M."/>
            <person name="Lin Y."/>
        </authorList>
    </citation>
    <scope>NUCLEOTIDE SEQUENCE [LARGE SCALE GENOMIC DNA]</scope>
    <source>
        <strain evidence="12 13">HZ10</strain>
    </source>
</reference>
<dbReference type="EMBL" id="NJGU01000010">
    <property type="protein sequence ID" value="OWY27571.1"/>
    <property type="molecule type" value="Genomic_DNA"/>
</dbReference>
<evidence type="ECO:0000256" key="6">
    <source>
        <dbReference type="ARBA" id="ARBA00022840"/>
    </source>
</evidence>
<proteinExistence type="inferred from homology"/>
<accession>A0A246WMI8</accession>
<evidence type="ECO:0000256" key="10">
    <source>
        <dbReference type="ARBA" id="ARBA00023136"/>
    </source>
</evidence>
<evidence type="ECO:0000313" key="12">
    <source>
        <dbReference type="EMBL" id="OWY27571.1"/>
    </source>
</evidence>
<sequence>MKQTNTRSQLRPALTLFILLGVVLGGIYPAIVTGLAQAFFPHQANGSVIERKGVAVGSELIGQNFTGAGYFWGRPSASGVFPNNGEASGGSNLGPTNPALKQAAEERAKALQEAGGQGPVPMDLLSASGSGLDPHISPAAAEYQVRRVAQARGLDVERVRALVRANSEAPQWGLFGEARVNVLGLNLALDEVGGK</sequence>
<dbReference type="RefSeq" id="WP_088752087.1">
    <property type="nucleotide sequence ID" value="NZ_NJGU01000010.1"/>
</dbReference>
<evidence type="ECO:0000256" key="2">
    <source>
        <dbReference type="ARBA" id="ARBA00022475"/>
    </source>
</evidence>
<dbReference type="PANTHER" id="PTHR30042:SF2">
    <property type="entry name" value="POTASSIUM-TRANSPORTING ATPASE KDPC SUBUNIT"/>
    <property type="match status" value="1"/>
</dbReference>
<organism evidence="12 13">
    <name type="scientific">Herbaspirillum robiniae</name>
    <dbReference type="NCBI Taxonomy" id="2014887"/>
    <lineage>
        <taxon>Bacteria</taxon>
        <taxon>Pseudomonadati</taxon>
        <taxon>Pseudomonadota</taxon>
        <taxon>Betaproteobacteria</taxon>
        <taxon>Burkholderiales</taxon>
        <taxon>Oxalobacteraceae</taxon>
        <taxon>Herbaspirillum</taxon>
    </lineage>
</organism>
<evidence type="ECO:0000256" key="9">
    <source>
        <dbReference type="ARBA" id="ARBA00023065"/>
    </source>
</evidence>
<keyword evidence="7 11" id="KW-0630">Potassium</keyword>
<comment type="similarity">
    <text evidence="11">Belongs to the KdpC family.</text>
</comment>
<evidence type="ECO:0000256" key="7">
    <source>
        <dbReference type="ARBA" id="ARBA00022958"/>
    </source>
</evidence>
<keyword evidence="2 11" id="KW-1003">Cell membrane</keyword>
<dbReference type="InterPro" id="IPR003820">
    <property type="entry name" value="KdpC"/>
</dbReference>
<protein>
    <recommendedName>
        <fullName evidence="11">Potassium-transporting ATPase KdpC subunit</fullName>
    </recommendedName>
    <alternativeName>
        <fullName evidence="11">ATP phosphohydrolase [potassium-transporting] C chain</fullName>
    </alternativeName>
    <alternativeName>
        <fullName evidence="11">Potassium-binding and translocating subunit C</fullName>
    </alternativeName>
    <alternativeName>
        <fullName evidence="11">Potassium-translocating ATPase C chain</fullName>
    </alternativeName>
</protein>
<keyword evidence="5 11" id="KW-0547">Nucleotide-binding</keyword>
<dbReference type="GO" id="GO:0005524">
    <property type="term" value="F:ATP binding"/>
    <property type="evidence" value="ECO:0007669"/>
    <property type="project" value="UniProtKB-UniRule"/>
</dbReference>
<gene>
    <name evidence="11" type="primary">kdpC</name>
    <name evidence="12" type="ORF">CEJ42_18585</name>
</gene>
<dbReference type="AlphaFoldDB" id="A0A246WMI8"/>
<dbReference type="GO" id="GO:0008556">
    <property type="term" value="F:P-type potassium transmembrane transporter activity"/>
    <property type="evidence" value="ECO:0007669"/>
    <property type="project" value="InterPro"/>
</dbReference>